<evidence type="ECO:0000313" key="2">
    <source>
        <dbReference type="EMBL" id="KIY91442.1"/>
    </source>
</evidence>
<gene>
    <name evidence="2" type="ORF">MNEG_16521</name>
</gene>
<dbReference type="GeneID" id="25734289"/>
<feature type="compositionally biased region" description="Polar residues" evidence="1">
    <location>
        <begin position="8"/>
        <end position="17"/>
    </location>
</feature>
<dbReference type="RefSeq" id="XP_013890462.1">
    <property type="nucleotide sequence ID" value="XM_014035008.1"/>
</dbReference>
<dbReference type="Proteomes" id="UP000054498">
    <property type="component" value="Unassembled WGS sequence"/>
</dbReference>
<protein>
    <submittedName>
        <fullName evidence="2">Thylakoid lumenal protein</fullName>
    </submittedName>
</protein>
<dbReference type="SUPFAM" id="SSF141571">
    <property type="entry name" value="Pentapeptide repeat-like"/>
    <property type="match status" value="1"/>
</dbReference>
<dbReference type="Gene3D" id="2.160.20.80">
    <property type="entry name" value="E3 ubiquitin-protein ligase SopA"/>
    <property type="match status" value="1"/>
</dbReference>
<keyword evidence="3" id="KW-1185">Reference proteome</keyword>
<evidence type="ECO:0000256" key="1">
    <source>
        <dbReference type="SAM" id="MobiDB-lite"/>
    </source>
</evidence>
<dbReference type="InterPro" id="IPR001646">
    <property type="entry name" value="5peptide_repeat"/>
</dbReference>
<dbReference type="KEGG" id="mng:MNEG_16521"/>
<dbReference type="Pfam" id="PF00805">
    <property type="entry name" value="Pentapeptide"/>
    <property type="match status" value="1"/>
</dbReference>
<dbReference type="PANTHER" id="PTHR47121">
    <property type="entry name" value="THYLAKOID LUMENAL PROTEIN TL20.3, CHLOROPLASTIC"/>
    <property type="match status" value="1"/>
</dbReference>
<dbReference type="PANTHER" id="PTHR47121:SF2">
    <property type="entry name" value="THYLAKOID LUMENAL PROTEIN TL20.3, CHLOROPLASTIC"/>
    <property type="match status" value="1"/>
</dbReference>
<accession>A0A0D2ITV5</accession>
<dbReference type="AlphaFoldDB" id="A0A0D2ITV5"/>
<dbReference type="EMBL" id="KK106671">
    <property type="protein sequence ID" value="KIY91442.1"/>
    <property type="molecule type" value="Genomic_DNA"/>
</dbReference>
<feature type="compositionally biased region" description="Low complexity" evidence="1">
    <location>
        <begin position="18"/>
        <end position="27"/>
    </location>
</feature>
<dbReference type="OrthoDB" id="9989223at2759"/>
<dbReference type="STRING" id="145388.A0A0D2ITV5"/>
<dbReference type="InterPro" id="IPR053285">
    <property type="entry name" value="Thylakoid_lumenal_pentapeptide"/>
</dbReference>
<name>A0A0D2ITV5_9CHLO</name>
<proteinExistence type="predicted"/>
<reference evidence="2 3" key="1">
    <citation type="journal article" date="2013" name="BMC Genomics">
        <title>Reconstruction of the lipid metabolism for the microalga Monoraphidium neglectum from its genome sequence reveals characteristics suitable for biofuel production.</title>
        <authorList>
            <person name="Bogen C."/>
            <person name="Al-Dilaimi A."/>
            <person name="Albersmeier A."/>
            <person name="Wichmann J."/>
            <person name="Grundmann M."/>
            <person name="Rupp O."/>
            <person name="Lauersen K.J."/>
            <person name="Blifernez-Klassen O."/>
            <person name="Kalinowski J."/>
            <person name="Goesmann A."/>
            <person name="Mussgnug J.H."/>
            <person name="Kruse O."/>
        </authorList>
    </citation>
    <scope>NUCLEOTIDE SEQUENCE [LARGE SCALE GENOMIC DNA]</scope>
    <source>
        <strain evidence="2 3">SAG 48.87</strain>
    </source>
</reference>
<organism evidence="2 3">
    <name type="scientific">Monoraphidium neglectum</name>
    <dbReference type="NCBI Taxonomy" id="145388"/>
    <lineage>
        <taxon>Eukaryota</taxon>
        <taxon>Viridiplantae</taxon>
        <taxon>Chlorophyta</taxon>
        <taxon>core chlorophytes</taxon>
        <taxon>Chlorophyceae</taxon>
        <taxon>CS clade</taxon>
        <taxon>Sphaeropleales</taxon>
        <taxon>Selenastraceae</taxon>
        <taxon>Monoraphidium</taxon>
    </lineage>
</organism>
<feature type="region of interest" description="Disordered" evidence="1">
    <location>
        <begin position="1"/>
        <end position="27"/>
    </location>
</feature>
<sequence>MAPYMHLNQKSLASRSNRSGCGPAARRAAAVVPPSATSRPSHEQLVQNLQRAGLAALASVLVAVAPPSAMADLNRFEADAGGEFGRGSAGQYGEADLQGKDFSGQDLRRSNFTSADCRKANFSGAKLQGAYFMKAVAFRTNFEGANLSDVLMDR</sequence>
<evidence type="ECO:0000313" key="3">
    <source>
        <dbReference type="Proteomes" id="UP000054498"/>
    </source>
</evidence>